<protein>
    <submittedName>
        <fullName evidence="2">Uncharacterized protein</fullName>
    </submittedName>
</protein>
<gene>
    <name evidence="2" type="ORF">BU14_0981s0003</name>
</gene>
<proteinExistence type="predicted"/>
<dbReference type="AlphaFoldDB" id="A0A1X6NNM7"/>
<feature type="compositionally biased region" description="Basic and acidic residues" evidence="1">
    <location>
        <begin position="110"/>
        <end position="123"/>
    </location>
</feature>
<feature type="region of interest" description="Disordered" evidence="1">
    <location>
        <begin position="99"/>
        <end position="259"/>
    </location>
</feature>
<sequence>MAAPPQRRTMPPRRRWWGIPAAVPRVCPLSPPDPASRLTVRLEAAAGGGSPAGWLLPPGHTGGRWAVKGHVEGGAGAGGIRIQREAEGKAAKRAAAAAARAANGGVPARTGDRRPSPSRHADDPWWAAAVRVVRGPPPRAGSSTLKLDVRRTASGRETVEAHGTAGEWTVNAAWGADLPAPRDPGGGGGGPTGTAAADTSEPTDDSSTSSGGSSRGRRKGGRPKVTAEATRVAALPRPDGATLTVSAKAVGRPAGSKPPAITARAVAEHPKTSATASVVATAGGGSKPLAITARAVAEHPRTSAAASVVATAGGGDAAALTAAATSPPVGRAAGVRLRVEATGGAAGKVARGCPGGPPRPRASACTRRGCG</sequence>
<evidence type="ECO:0000313" key="2">
    <source>
        <dbReference type="EMBL" id="OSX69963.1"/>
    </source>
</evidence>
<dbReference type="EMBL" id="KV919348">
    <property type="protein sequence ID" value="OSX69963.1"/>
    <property type="molecule type" value="Genomic_DNA"/>
</dbReference>
<keyword evidence="3" id="KW-1185">Reference proteome</keyword>
<name>A0A1X6NNM7_PORUM</name>
<dbReference type="Proteomes" id="UP000218209">
    <property type="component" value="Unassembled WGS sequence"/>
</dbReference>
<evidence type="ECO:0000313" key="3">
    <source>
        <dbReference type="Proteomes" id="UP000218209"/>
    </source>
</evidence>
<feature type="region of interest" description="Disordered" evidence="1">
    <location>
        <begin position="344"/>
        <end position="371"/>
    </location>
</feature>
<accession>A0A1X6NNM7</accession>
<reference evidence="2 3" key="1">
    <citation type="submission" date="2017-03" db="EMBL/GenBank/DDBJ databases">
        <title>WGS assembly of Porphyra umbilicalis.</title>
        <authorList>
            <person name="Brawley S.H."/>
            <person name="Blouin N.A."/>
            <person name="Ficko-Blean E."/>
            <person name="Wheeler G.L."/>
            <person name="Lohr M."/>
            <person name="Goodson H.V."/>
            <person name="Jenkins J.W."/>
            <person name="Blaby-Haas C.E."/>
            <person name="Helliwell K.E."/>
            <person name="Chan C."/>
            <person name="Marriage T."/>
            <person name="Bhattacharya D."/>
            <person name="Klein A.S."/>
            <person name="Badis Y."/>
            <person name="Brodie J."/>
            <person name="Cao Y."/>
            <person name="Collen J."/>
            <person name="Dittami S.M."/>
            <person name="Gachon C.M."/>
            <person name="Green B.R."/>
            <person name="Karpowicz S."/>
            <person name="Kim J.W."/>
            <person name="Kudahl U."/>
            <person name="Lin S."/>
            <person name="Michel G."/>
            <person name="Mittag M."/>
            <person name="Olson B.J."/>
            <person name="Pangilinan J."/>
            <person name="Peng Y."/>
            <person name="Qiu H."/>
            <person name="Shu S."/>
            <person name="Singer J.T."/>
            <person name="Smith A.G."/>
            <person name="Sprecher B.N."/>
            <person name="Wagner V."/>
            <person name="Wang W."/>
            <person name="Wang Z.-Y."/>
            <person name="Yan J."/>
            <person name="Yarish C."/>
            <person name="Zoeuner-Riek S."/>
            <person name="Zhuang Y."/>
            <person name="Zou Y."/>
            <person name="Lindquist E.A."/>
            <person name="Grimwood J."/>
            <person name="Barry K."/>
            <person name="Rokhsar D.S."/>
            <person name="Schmutz J."/>
            <person name="Stiller J.W."/>
            <person name="Grossman A.R."/>
            <person name="Prochnik S.E."/>
        </authorList>
    </citation>
    <scope>NUCLEOTIDE SEQUENCE [LARGE SCALE GENOMIC DNA]</scope>
    <source>
        <strain evidence="2">4086291</strain>
    </source>
</reference>
<organism evidence="2 3">
    <name type="scientific">Porphyra umbilicalis</name>
    <name type="common">Purple laver</name>
    <name type="synonym">Red alga</name>
    <dbReference type="NCBI Taxonomy" id="2786"/>
    <lineage>
        <taxon>Eukaryota</taxon>
        <taxon>Rhodophyta</taxon>
        <taxon>Bangiophyceae</taxon>
        <taxon>Bangiales</taxon>
        <taxon>Bangiaceae</taxon>
        <taxon>Porphyra</taxon>
    </lineage>
</organism>
<evidence type="ECO:0000256" key="1">
    <source>
        <dbReference type="SAM" id="MobiDB-lite"/>
    </source>
</evidence>